<dbReference type="SMART" id="SM00220">
    <property type="entry name" value="S_TKc"/>
    <property type="match status" value="1"/>
</dbReference>
<evidence type="ECO:0000256" key="6">
    <source>
        <dbReference type="ARBA" id="ARBA00022840"/>
    </source>
</evidence>
<comment type="catalytic activity">
    <reaction evidence="7">
        <text>L-threonyl-[protein] + ATP = O-phospho-L-threonyl-[protein] + ADP + H(+)</text>
        <dbReference type="Rhea" id="RHEA:46608"/>
        <dbReference type="Rhea" id="RHEA-COMP:11060"/>
        <dbReference type="Rhea" id="RHEA-COMP:11605"/>
        <dbReference type="ChEBI" id="CHEBI:15378"/>
        <dbReference type="ChEBI" id="CHEBI:30013"/>
        <dbReference type="ChEBI" id="CHEBI:30616"/>
        <dbReference type="ChEBI" id="CHEBI:61977"/>
        <dbReference type="ChEBI" id="CHEBI:456216"/>
        <dbReference type="EC" id="2.7.11.1"/>
    </reaction>
</comment>
<feature type="domain" description="Protein kinase" evidence="10">
    <location>
        <begin position="50"/>
        <end position="333"/>
    </location>
</feature>
<evidence type="ECO:0000256" key="3">
    <source>
        <dbReference type="ARBA" id="ARBA00022679"/>
    </source>
</evidence>
<evidence type="ECO:0000256" key="8">
    <source>
        <dbReference type="ARBA" id="ARBA00048679"/>
    </source>
</evidence>
<keyword evidence="5 11" id="KW-0418">Kinase</keyword>
<comment type="caution">
    <text evidence="11">The sequence shown here is derived from an EMBL/GenBank/DDBJ whole genome shotgun (WGS) entry which is preliminary data.</text>
</comment>
<evidence type="ECO:0000256" key="5">
    <source>
        <dbReference type="ARBA" id="ARBA00022777"/>
    </source>
</evidence>
<keyword evidence="12" id="KW-1185">Reference proteome</keyword>
<evidence type="ECO:0000256" key="9">
    <source>
        <dbReference type="SAM" id="MobiDB-lite"/>
    </source>
</evidence>
<dbReference type="EMBL" id="JBEVYD010000005">
    <property type="protein sequence ID" value="KAL3232208.1"/>
    <property type="molecule type" value="Genomic_DNA"/>
</dbReference>
<evidence type="ECO:0000313" key="12">
    <source>
        <dbReference type="Proteomes" id="UP001623330"/>
    </source>
</evidence>
<evidence type="ECO:0000313" key="11">
    <source>
        <dbReference type="EMBL" id="KAL3232208.1"/>
    </source>
</evidence>
<evidence type="ECO:0000256" key="7">
    <source>
        <dbReference type="ARBA" id="ARBA00047899"/>
    </source>
</evidence>
<reference evidence="11 12" key="1">
    <citation type="submission" date="2024-05" db="EMBL/GenBank/DDBJ databases">
        <title>Long read based assembly of the Candida bracarensis genome reveals expanded adhesin content.</title>
        <authorList>
            <person name="Marcet-Houben M."/>
            <person name="Ksiezopolska E."/>
            <person name="Gabaldon T."/>
        </authorList>
    </citation>
    <scope>NUCLEOTIDE SEQUENCE [LARGE SCALE GENOMIC DNA]</scope>
    <source>
        <strain evidence="11 12">CBM6</strain>
    </source>
</reference>
<dbReference type="PROSITE" id="PS50011">
    <property type="entry name" value="PROTEIN_KINASE_DOM"/>
    <property type="match status" value="1"/>
</dbReference>
<keyword evidence="4" id="KW-0547">Nucleotide-binding</keyword>
<evidence type="ECO:0000256" key="4">
    <source>
        <dbReference type="ARBA" id="ARBA00022741"/>
    </source>
</evidence>
<dbReference type="PANTHER" id="PTHR43895">
    <property type="entry name" value="CALCIUM/CALMODULIN-DEPENDENT PROTEIN KINASE KINASE-RELATED"/>
    <property type="match status" value="1"/>
</dbReference>
<dbReference type="InterPro" id="IPR000719">
    <property type="entry name" value="Prot_kinase_dom"/>
</dbReference>
<keyword evidence="3" id="KW-0808">Transferase</keyword>
<feature type="region of interest" description="Disordered" evidence="9">
    <location>
        <begin position="15"/>
        <end position="34"/>
    </location>
</feature>
<proteinExistence type="predicted"/>
<keyword evidence="2" id="KW-0723">Serine/threonine-protein kinase</keyword>
<comment type="catalytic activity">
    <reaction evidence="8">
        <text>L-seryl-[protein] + ATP = O-phospho-L-seryl-[protein] + ADP + H(+)</text>
        <dbReference type="Rhea" id="RHEA:17989"/>
        <dbReference type="Rhea" id="RHEA-COMP:9863"/>
        <dbReference type="Rhea" id="RHEA-COMP:11604"/>
        <dbReference type="ChEBI" id="CHEBI:15378"/>
        <dbReference type="ChEBI" id="CHEBI:29999"/>
        <dbReference type="ChEBI" id="CHEBI:30616"/>
        <dbReference type="ChEBI" id="CHEBI:83421"/>
        <dbReference type="ChEBI" id="CHEBI:456216"/>
        <dbReference type="EC" id="2.7.11.1"/>
    </reaction>
</comment>
<dbReference type="Pfam" id="PF00069">
    <property type="entry name" value="Pkinase"/>
    <property type="match status" value="1"/>
</dbReference>
<dbReference type="PANTHER" id="PTHR43895:SF32">
    <property type="entry name" value="SERINE_THREONINE-PROTEIN KINASE CHK1"/>
    <property type="match status" value="1"/>
</dbReference>
<evidence type="ECO:0000256" key="2">
    <source>
        <dbReference type="ARBA" id="ARBA00022527"/>
    </source>
</evidence>
<feature type="region of interest" description="Disordered" evidence="9">
    <location>
        <begin position="651"/>
        <end position="746"/>
    </location>
</feature>
<feature type="region of interest" description="Disordered" evidence="9">
    <location>
        <begin position="496"/>
        <end position="521"/>
    </location>
</feature>
<dbReference type="PROSITE" id="PS00108">
    <property type="entry name" value="PROTEIN_KINASE_ST"/>
    <property type="match status" value="1"/>
</dbReference>
<dbReference type="SUPFAM" id="SSF56112">
    <property type="entry name" value="Protein kinase-like (PK-like)"/>
    <property type="match status" value="1"/>
</dbReference>
<dbReference type="Gene3D" id="1.10.510.10">
    <property type="entry name" value="Transferase(Phosphotransferase) domain 1"/>
    <property type="match status" value="1"/>
</dbReference>
<feature type="compositionally biased region" description="Basic residues" evidence="9">
    <location>
        <begin position="707"/>
        <end position="718"/>
    </location>
</feature>
<organism evidence="11 12">
    <name type="scientific">Nakaseomyces bracarensis</name>
    <dbReference type="NCBI Taxonomy" id="273131"/>
    <lineage>
        <taxon>Eukaryota</taxon>
        <taxon>Fungi</taxon>
        <taxon>Dikarya</taxon>
        <taxon>Ascomycota</taxon>
        <taxon>Saccharomycotina</taxon>
        <taxon>Saccharomycetes</taxon>
        <taxon>Saccharomycetales</taxon>
        <taxon>Saccharomycetaceae</taxon>
        <taxon>Nakaseomyces</taxon>
    </lineage>
</organism>
<dbReference type="Proteomes" id="UP001623330">
    <property type="component" value="Unassembled WGS sequence"/>
</dbReference>
<feature type="compositionally biased region" description="Polar residues" evidence="9">
    <location>
        <begin position="682"/>
        <end position="706"/>
    </location>
</feature>
<feature type="region of interest" description="Disordered" evidence="9">
    <location>
        <begin position="540"/>
        <end position="580"/>
    </location>
</feature>
<accession>A0ABR4NU73</accession>
<evidence type="ECO:0000259" key="10">
    <source>
        <dbReference type="PROSITE" id="PS50011"/>
    </source>
</evidence>
<name>A0ABR4NU73_9SACH</name>
<sequence length="777" mass="87862">MTSYKRHTYYGGGSLNYHQPNLKDDNQTRPTSAISASTIRPRKHVTFGPYIIGATIGEGEFGKVKLAWSKPSTVSNSKYDKQDLSINPNDLKVSKQVAIKLIKRNFINNDPTKETKIYREINALKHLSHPNIVKLEEVLQNSKYIGIVLEYASGGEFYKYIQKKRRLKEQTACRLFSQLISAVHYIHSKGLVHRDLKLENLLLDNEENLIITDFGFVNEFVRQNGLMKTSCGSPCYAAPELVISSRPYDARKADTWSCGVILFAMLAGYLPWDDDEKNPDGHDISRLYDYIINSPLKFPEYISPVPRDLLRRILVIDAKKRISIRMIAKHQWLQSQSTFLSITPEEWDKISNTKNIYRNPSNRVRSNIRPNSNYSNHSSCSRDNKRDSLIIDSALVSLPAPPKEFQSHILTKPSSVVSETRYSPMHRKGHNRSNSAASLALQAVVDAADKEYLKNYESPEIKVIRSESTSSRGSNEIKPELNNMIVAPSPNIIVSGKQKLTSKNTVRKPRPTSFQPTSSHFNNSTSNIYGLMIRDNSTASSHQASISSESHIFDSPPSLQPDTTKSPTSSAGSSPKILPRRSFTVSKPLLDLKVASADLIQSTDSSESLSKRIHEHIYDVEHRPRRHSYRYSGIISDLIFGTLVEEAETNTHVDTKESSITTEEAEVSSNETHRDTPLEVSSHANSGTSSPVKNTDIMQQRSTSSNHNKKLAPHRRAGFHSDAFDKRYLRPIKPDVQNQKDNSNLNKRNTLMLSNEEKRTSTAKRVFDFFKRRSMKV</sequence>
<gene>
    <name evidence="11" type="ORF">RNJ44_04124</name>
</gene>
<feature type="compositionally biased region" description="Polar residues" evidence="9">
    <location>
        <begin position="512"/>
        <end position="521"/>
    </location>
</feature>
<evidence type="ECO:0000256" key="1">
    <source>
        <dbReference type="ARBA" id="ARBA00012513"/>
    </source>
</evidence>
<dbReference type="EC" id="2.7.11.1" evidence="1"/>
<feature type="compositionally biased region" description="Low complexity" evidence="9">
    <location>
        <begin position="540"/>
        <end position="550"/>
    </location>
</feature>
<feature type="compositionally biased region" description="Polar residues" evidence="9">
    <location>
        <begin position="658"/>
        <end position="670"/>
    </location>
</feature>
<keyword evidence="6" id="KW-0067">ATP-binding</keyword>
<feature type="compositionally biased region" description="Polar residues" evidence="9">
    <location>
        <begin position="736"/>
        <end position="746"/>
    </location>
</feature>
<protein>
    <recommendedName>
        <fullName evidence="1">non-specific serine/threonine protein kinase</fullName>
        <ecNumber evidence="1">2.7.11.1</ecNumber>
    </recommendedName>
</protein>
<dbReference type="InterPro" id="IPR008271">
    <property type="entry name" value="Ser/Thr_kinase_AS"/>
</dbReference>
<feature type="compositionally biased region" description="Polar residues" evidence="9">
    <location>
        <begin position="560"/>
        <end position="573"/>
    </location>
</feature>
<dbReference type="InterPro" id="IPR011009">
    <property type="entry name" value="Kinase-like_dom_sf"/>
</dbReference>
<dbReference type="GO" id="GO:0016301">
    <property type="term" value="F:kinase activity"/>
    <property type="evidence" value="ECO:0007669"/>
    <property type="project" value="UniProtKB-KW"/>
</dbReference>